<protein>
    <recommendedName>
        <fullName evidence="3">Methyltransferase type 11 domain-containing protein</fullName>
    </recommendedName>
</protein>
<dbReference type="Gene3D" id="3.40.50.150">
    <property type="entry name" value="Vaccinia Virus protein VP39"/>
    <property type="match status" value="1"/>
</dbReference>
<sequence length="242" mass="28266">MIILNLGCGTKTSPSQCVINIDFSWYLRIKKNALLKRIAPIFLRGVRLERFQSLPINLMFHNLLNKLPFHSDSVDVVYLSHTLEHFDRKHVEAVLSNLKDILKMNGFIRISVPDFEKLCKDYLNNISIIEHHPELAEFHDNFISAIIAQSVRKEAYGTGEQKVFHKFVENRILGDARKRRQTHQWMYDRISLRELLKKIGFKNIGVKTYDTSAIPNWNSLRLDVNDLNQEYKPGSLYIEAQK</sequence>
<evidence type="ECO:0000313" key="1">
    <source>
        <dbReference type="EMBL" id="OGM12627.1"/>
    </source>
</evidence>
<dbReference type="Pfam" id="PF13489">
    <property type="entry name" value="Methyltransf_23"/>
    <property type="match status" value="1"/>
</dbReference>
<dbReference type="Proteomes" id="UP000179013">
    <property type="component" value="Unassembled WGS sequence"/>
</dbReference>
<evidence type="ECO:0008006" key="3">
    <source>
        <dbReference type="Google" id="ProtNLM"/>
    </source>
</evidence>
<comment type="caution">
    <text evidence="1">The sequence shown here is derived from an EMBL/GenBank/DDBJ whole genome shotgun (WGS) entry which is preliminary data.</text>
</comment>
<dbReference type="InterPro" id="IPR029063">
    <property type="entry name" value="SAM-dependent_MTases_sf"/>
</dbReference>
<reference evidence="1 2" key="1">
    <citation type="journal article" date="2016" name="Nat. Commun.">
        <title>Thousands of microbial genomes shed light on interconnected biogeochemical processes in an aquifer system.</title>
        <authorList>
            <person name="Anantharaman K."/>
            <person name="Brown C.T."/>
            <person name="Hug L.A."/>
            <person name="Sharon I."/>
            <person name="Castelle C.J."/>
            <person name="Probst A.J."/>
            <person name="Thomas B.C."/>
            <person name="Singh A."/>
            <person name="Wilkins M.J."/>
            <person name="Karaoz U."/>
            <person name="Brodie E.L."/>
            <person name="Williams K.H."/>
            <person name="Hubbard S.S."/>
            <person name="Banfield J.F."/>
        </authorList>
    </citation>
    <scope>NUCLEOTIDE SEQUENCE [LARGE SCALE GENOMIC DNA]</scope>
</reference>
<dbReference type="AlphaFoldDB" id="A0A1F7XC76"/>
<name>A0A1F7XC76_9BACT</name>
<evidence type="ECO:0000313" key="2">
    <source>
        <dbReference type="Proteomes" id="UP000179013"/>
    </source>
</evidence>
<gene>
    <name evidence="1" type="ORF">A2V80_03105</name>
</gene>
<accession>A0A1F7XC76</accession>
<dbReference type="EMBL" id="MGFU01000023">
    <property type="protein sequence ID" value="OGM12627.1"/>
    <property type="molecule type" value="Genomic_DNA"/>
</dbReference>
<dbReference type="CDD" id="cd02440">
    <property type="entry name" value="AdoMet_MTases"/>
    <property type="match status" value="1"/>
</dbReference>
<proteinExistence type="predicted"/>
<organism evidence="1 2">
    <name type="scientific">Candidatus Woesebacteria bacterium RBG_16_39_8b</name>
    <dbReference type="NCBI Taxonomy" id="1802482"/>
    <lineage>
        <taxon>Bacteria</taxon>
        <taxon>Candidatus Woeseibacteriota</taxon>
    </lineage>
</organism>
<dbReference type="SUPFAM" id="SSF53335">
    <property type="entry name" value="S-adenosyl-L-methionine-dependent methyltransferases"/>
    <property type="match status" value="1"/>
</dbReference>